<protein>
    <submittedName>
        <fullName evidence="2">ABC transporter permease</fullName>
    </submittedName>
</protein>
<feature type="transmembrane region" description="Helical" evidence="1">
    <location>
        <begin position="173"/>
        <end position="194"/>
    </location>
</feature>
<feature type="transmembrane region" description="Helical" evidence="1">
    <location>
        <begin position="92"/>
        <end position="114"/>
    </location>
</feature>
<feature type="transmembrane region" description="Helical" evidence="1">
    <location>
        <begin position="271"/>
        <end position="291"/>
    </location>
</feature>
<dbReference type="AlphaFoldDB" id="A0A329R3L1"/>
<keyword evidence="1" id="KW-1133">Transmembrane helix</keyword>
<feature type="transmembrane region" description="Helical" evidence="1">
    <location>
        <begin position="201"/>
        <end position="219"/>
    </location>
</feature>
<sequence>MTSTLAVQHRPGTSFVASTRAELLRLRKWPALWVLIAVWLLLTLLFGYVFDYIGYRTGGSSTINEGVPPELLLADLLPAAIPETALSGLPMFGGAIMMILGALTAGSGYSWGTWKTVFTQGPSRASAFGGALTAVAIAVVGIMVVTMLLEFAAATTITVLESEPLIWPSALDVVRTFGGGLLISGMWAAAGIFVGTLTRSPALAVGLGLVWALAVENLLRGVANVLQQLEVVTDVLPGTAAGSLAGAMGASAMGDGDGTPGVLTILDGGPAAALLGIYLVVFAALATWVAVRRDVT</sequence>
<dbReference type="EMBL" id="QMIG01000001">
    <property type="protein sequence ID" value="RAW18619.1"/>
    <property type="molecule type" value="Genomic_DNA"/>
</dbReference>
<dbReference type="PANTHER" id="PTHR37305">
    <property type="entry name" value="INTEGRAL MEMBRANE PROTEIN-RELATED"/>
    <property type="match status" value="1"/>
</dbReference>
<dbReference type="Proteomes" id="UP000250462">
    <property type="component" value="Unassembled WGS sequence"/>
</dbReference>
<evidence type="ECO:0000256" key="1">
    <source>
        <dbReference type="SAM" id="Phobius"/>
    </source>
</evidence>
<keyword evidence="1" id="KW-0472">Membrane</keyword>
<dbReference type="OrthoDB" id="3376858at2"/>
<evidence type="ECO:0000313" key="3">
    <source>
        <dbReference type="Proteomes" id="UP000250462"/>
    </source>
</evidence>
<feature type="transmembrane region" description="Helical" evidence="1">
    <location>
        <begin position="126"/>
        <end position="153"/>
    </location>
</feature>
<gene>
    <name evidence="2" type="ORF">DPM12_00595</name>
</gene>
<feature type="transmembrane region" description="Helical" evidence="1">
    <location>
        <begin position="30"/>
        <end position="50"/>
    </location>
</feature>
<proteinExistence type="predicted"/>
<evidence type="ECO:0000313" key="2">
    <source>
        <dbReference type="EMBL" id="RAW18619.1"/>
    </source>
</evidence>
<keyword evidence="3" id="KW-1185">Reference proteome</keyword>
<dbReference type="PANTHER" id="PTHR37305:SF1">
    <property type="entry name" value="MEMBRANE PROTEIN"/>
    <property type="match status" value="1"/>
</dbReference>
<reference evidence="2 3" key="1">
    <citation type="submission" date="2018-06" db="EMBL/GenBank/DDBJ databases">
        <title>Phytoactinopolyspora halophila sp. nov., a novel halophilic actinomycete isolated from a saline soil in China.</title>
        <authorList>
            <person name="Tang S.-K."/>
        </authorList>
    </citation>
    <scope>NUCLEOTIDE SEQUENCE [LARGE SCALE GENOMIC DNA]</scope>
    <source>
        <strain evidence="2 3">YIM 96934</strain>
    </source>
</reference>
<keyword evidence="1" id="KW-0812">Transmembrane</keyword>
<accession>A0A329R3L1</accession>
<comment type="caution">
    <text evidence="2">The sequence shown here is derived from an EMBL/GenBank/DDBJ whole genome shotgun (WGS) entry which is preliminary data.</text>
</comment>
<organism evidence="2 3">
    <name type="scientific">Phytoactinopolyspora halophila</name>
    <dbReference type="NCBI Taxonomy" id="1981511"/>
    <lineage>
        <taxon>Bacteria</taxon>
        <taxon>Bacillati</taxon>
        <taxon>Actinomycetota</taxon>
        <taxon>Actinomycetes</taxon>
        <taxon>Jiangellales</taxon>
        <taxon>Jiangellaceae</taxon>
        <taxon>Phytoactinopolyspora</taxon>
    </lineage>
</organism>
<dbReference type="RefSeq" id="WP_112256212.1">
    <property type="nucleotide sequence ID" value="NZ_QMIG01000001.1"/>
</dbReference>
<name>A0A329R3L1_9ACTN</name>